<dbReference type="InterPro" id="IPR001179">
    <property type="entry name" value="PPIase_FKBP_dom"/>
</dbReference>
<evidence type="ECO:0000259" key="3">
    <source>
        <dbReference type="PROSITE" id="PS50059"/>
    </source>
</evidence>
<dbReference type="Pfam" id="PF00254">
    <property type="entry name" value="FKBP_C"/>
    <property type="match status" value="1"/>
</dbReference>
<accession>A0ABP1FHP0</accession>
<name>A0ABP1FHP0_9CHLO</name>
<feature type="region of interest" description="Disordered" evidence="2">
    <location>
        <begin position="1"/>
        <end position="30"/>
    </location>
</feature>
<protein>
    <recommendedName>
        <fullName evidence="1">peptidylprolyl isomerase</fullName>
        <ecNumber evidence="1">5.2.1.8</ecNumber>
    </recommendedName>
</protein>
<evidence type="ECO:0000256" key="1">
    <source>
        <dbReference type="PROSITE-ProRule" id="PRU00277"/>
    </source>
</evidence>
<organism evidence="4 5">
    <name type="scientific">Coccomyxa viridis</name>
    <dbReference type="NCBI Taxonomy" id="1274662"/>
    <lineage>
        <taxon>Eukaryota</taxon>
        <taxon>Viridiplantae</taxon>
        <taxon>Chlorophyta</taxon>
        <taxon>core chlorophytes</taxon>
        <taxon>Trebouxiophyceae</taxon>
        <taxon>Trebouxiophyceae incertae sedis</taxon>
        <taxon>Coccomyxaceae</taxon>
        <taxon>Coccomyxa</taxon>
    </lineage>
</organism>
<evidence type="ECO:0000313" key="4">
    <source>
        <dbReference type="EMBL" id="CAL5219455.1"/>
    </source>
</evidence>
<keyword evidence="1" id="KW-0413">Isomerase</keyword>
<feature type="domain" description="PPIase FKBP-type" evidence="3">
    <location>
        <begin position="108"/>
        <end position="210"/>
    </location>
</feature>
<evidence type="ECO:0000256" key="2">
    <source>
        <dbReference type="SAM" id="MobiDB-lite"/>
    </source>
</evidence>
<reference evidence="4 5" key="1">
    <citation type="submission" date="2024-06" db="EMBL/GenBank/DDBJ databases">
        <authorList>
            <person name="Kraege A."/>
            <person name="Thomma B."/>
        </authorList>
    </citation>
    <scope>NUCLEOTIDE SEQUENCE [LARGE SCALE GENOMIC DNA]</scope>
</reference>
<comment type="catalytic activity">
    <reaction evidence="1">
        <text>[protein]-peptidylproline (omega=180) = [protein]-peptidylproline (omega=0)</text>
        <dbReference type="Rhea" id="RHEA:16237"/>
        <dbReference type="Rhea" id="RHEA-COMP:10747"/>
        <dbReference type="Rhea" id="RHEA-COMP:10748"/>
        <dbReference type="ChEBI" id="CHEBI:83833"/>
        <dbReference type="ChEBI" id="CHEBI:83834"/>
        <dbReference type="EC" id="5.2.1.8"/>
    </reaction>
</comment>
<dbReference type="PANTHER" id="PTHR47598">
    <property type="entry name" value="PEPTIDYL-PROLYL CIS-TRANS ISOMERASE FKBP17-2, CHLOROPLASTIC"/>
    <property type="match status" value="1"/>
</dbReference>
<dbReference type="Proteomes" id="UP001497392">
    <property type="component" value="Unassembled WGS sequence"/>
</dbReference>
<dbReference type="InterPro" id="IPR046357">
    <property type="entry name" value="PPIase_dom_sf"/>
</dbReference>
<keyword evidence="1" id="KW-0697">Rotamase</keyword>
<proteinExistence type="predicted"/>
<dbReference type="EMBL" id="CAXHTA020000002">
    <property type="protein sequence ID" value="CAL5219455.1"/>
    <property type="molecule type" value="Genomic_DNA"/>
</dbReference>
<dbReference type="SUPFAM" id="SSF54534">
    <property type="entry name" value="FKBP-like"/>
    <property type="match status" value="1"/>
</dbReference>
<dbReference type="PANTHER" id="PTHR47598:SF1">
    <property type="entry name" value="PEPTIDYL-PROLYL CIS-TRANS ISOMERASE FKBP17-2, CHLOROPLASTIC"/>
    <property type="match status" value="1"/>
</dbReference>
<sequence length="214" mass="23122">MAANDPELETEVKQQEEAGSSRKGQRRQADSTDWIASNLTRRFGLAGGLIWLGILTFGVVSEQIKTRLEDSAEQRNTKDVIEEKVVTTRSGLKIADVRIGGGTSVNQGMLVILDYRATANGAVFEDTKARGKPIVFRYGSRPFTGGLCKGVEEALSTMRTGGVRKVIVPPELGFGDQGTVLRPTEHVPTKQGVVPPGATLEYELTLVRVSIPPS</sequence>
<dbReference type="InterPro" id="IPR053111">
    <property type="entry name" value="Chloro_FKBP-type_PPIase"/>
</dbReference>
<evidence type="ECO:0000313" key="5">
    <source>
        <dbReference type="Proteomes" id="UP001497392"/>
    </source>
</evidence>
<keyword evidence="5" id="KW-1185">Reference proteome</keyword>
<dbReference type="EC" id="5.2.1.8" evidence="1"/>
<gene>
    <name evidence="4" type="primary">g1290</name>
    <name evidence="4" type="ORF">VP750_LOCUS1114</name>
</gene>
<dbReference type="PROSITE" id="PS50059">
    <property type="entry name" value="FKBP_PPIASE"/>
    <property type="match status" value="1"/>
</dbReference>
<dbReference type="Gene3D" id="3.10.50.40">
    <property type="match status" value="1"/>
</dbReference>
<feature type="compositionally biased region" description="Basic and acidic residues" evidence="2">
    <location>
        <begin position="10"/>
        <end position="20"/>
    </location>
</feature>
<comment type="caution">
    <text evidence="4">The sequence shown here is derived from an EMBL/GenBank/DDBJ whole genome shotgun (WGS) entry which is preliminary data.</text>
</comment>